<comment type="similarity">
    <text evidence="1">Belongs to the AB hydrolase superfamily. FUS2 hydrolase family.</text>
</comment>
<comment type="caution">
    <text evidence="4">The sequence shown here is derived from an EMBL/GenBank/DDBJ whole genome shotgun (WGS) entry which is preliminary data.</text>
</comment>
<keyword evidence="2" id="KW-0472">Membrane</keyword>
<dbReference type="Proteomes" id="UP000017747">
    <property type="component" value="Unassembled WGS sequence"/>
</dbReference>
<evidence type="ECO:0000313" key="4">
    <source>
        <dbReference type="EMBL" id="ETA79479.1"/>
    </source>
</evidence>
<dbReference type="Pfam" id="PF00561">
    <property type="entry name" value="Abhydrolase_1"/>
    <property type="match status" value="1"/>
</dbReference>
<feature type="transmembrane region" description="Helical" evidence="2">
    <location>
        <begin position="544"/>
        <end position="567"/>
    </location>
</feature>
<keyword evidence="2" id="KW-0812">Transmembrane</keyword>
<sequence>MKDKTKGSRFFAITTSLLLFFTILIWGFQSDWGQIKIRRLTLIGNDGIKISALAYIPVTATNESKAPGILINHGRSNHAHSNDTWSMELARRGYVVISPDLSGGGESDITNRSAQSVVWAKYLQSLDIVDAESINLIGYSAGCGTSLDVAKAMPDSIRSLTLVFGPFMAKISGHDLTSFKNQEFGIIKALEDQYDFNFLGNPAASRSATAKMFGISEDIVNGGTYALSGGKNLTYIEVDGALHQTGNISGSAISSIVGQIGRVAPAPLKLEQSDQAWVWQQVFSGAACVTILFWLASMINLLMQNPFFATIGNDLPAKKPIAGLKAWSKDILFSVMIPILLFIPVSAYGMAWTANSKVLTANALTGIMCWLLVIAAISTVRMVIRHRKSKKEGSPLSLGSYALGADGTSRIDWSKPAKALLIGIICVTAVFVWLAIIESVLGINYQVWNLSTYLKLSPARFIRAIPYVLIIFTVMLVGNMNQRILPSTGNERKDMWIAVGVNSFLTATALFILLLVQYGGSLMIGTGETLIPQMDLGLASGTSVGALDFAFGYCYMMGGTTGIVTYIYRKYGNIWAGVIPAAIFAGLVTTAGFTLMR</sequence>
<evidence type="ECO:0000259" key="3">
    <source>
        <dbReference type="Pfam" id="PF00561"/>
    </source>
</evidence>
<dbReference type="STRING" id="994573.T472_0216810"/>
<feature type="domain" description="AB hydrolase-1" evidence="3">
    <location>
        <begin position="69"/>
        <end position="165"/>
    </location>
</feature>
<dbReference type="RefSeq" id="WP_023388879.1">
    <property type="nucleotide sequence ID" value="NZ_AXUN02000210.1"/>
</dbReference>
<keyword evidence="5" id="KW-1185">Reference proteome</keyword>
<protein>
    <recommendedName>
        <fullName evidence="3">AB hydrolase-1 domain-containing protein</fullName>
    </recommendedName>
</protein>
<organism evidence="4 5">
    <name type="scientific">Youngiibacter fragilis 232.1</name>
    <dbReference type="NCBI Taxonomy" id="994573"/>
    <lineage>
        <taxon>Bacteria</taxon>
        <taxon>Bacillati</taxon>
        <taxon>Bacillota</taxon>
        <taxon>Clostridia</taxon>
        <taxon>Eubacteriales</taxon>
        <taxon>Clostridiaceae</taxon>
        <taxon>Youngiibacter</taxon>
    </lineage>
</organism>
<proteinExistence type="inferred from homology"/>
<feature type="transmembrane region" description="Helical" evidence="2">
    <location>
        <begin position="499"/>
        <end position="524"/>
    </location>
</feature>
<feature type="transmembrane region" description="Helical" evidence="2">
    <location>
        <begin position="363"/>
        <end position="384"/>
    </location>
</feature>
<dbReference type="InterPro" id="IPR050261">
    <property type="entry name" value="FrsA_esterase"/>
</dbReference>
<dbReference type="InterPro" id="IPR029058">
    <property type="entry name" value="AB_hydrolase_fold"/>
</dbReference>
<name>V7I2R1_9CLOT</name>
<feature type="transmembrane region" description="Helical" evidence="2">
    <location>
        <begin position="277"/>
        <end position="296"/>
    </location>
</feature>
<dbReference type="AlphaFoldDB" id="V7I2R1"/>
<dbReference type="EMBL" id="AXUN02000210">
    <property type="protein sequence ID" value="ETA79479.1"/>
    <property type="molecule type" value="Genomic_DNA"/>
</dbReference>
<gene>
    <name evidence="4" type="ORF">T472_0216810</name>
</gene>
<dbReference type="PANTHER" id="PTHR22946">
    <property type="entry name" value="DIENELACTONE HYDROLASE DOMAIN-CONTAINING PROTEIN-RELATED"/>
    <property type="match status" value="1"/>
</dbReference>
<feature type="transmembrane region" description="Helical" evidence="2">
    <location>
        <begin position="461"/>
        <end position="478"/>
    </location>
</feature>
<dbReference type="OrthoDB" id="9780269at2"/>
<evidence type="ECO:0000256" key="2">
    <source>
        <dbReference type="SAM" id="Phobius"/>
    </source>
</evidence>
<reference evidence="4 5" key="1">
    <citation type="journal article" date="2014" name="Genome Announc.">
        <title>Genome Sequence of Youngiibacter fragilis, the Type Strain of the Genus Youngiibacter.</title>
        <authorList>
            <person name="Wawrik C.B."/>
            <person name="Callaghan A.V."/>
            <person name="Stamps B.W."/>
            <person name="Wawrik B."/>
        </authorList>
    </citation>
    <scope>NUCLEOTIDE SEQUENCE [LARGE SCALE GENOMIC DNA]</scope>
    <source>
        <strain evidence="4 5">232.1</strain>
    </source>
</reference>
<dbReference type="eggNOG" id="COG1073">
    <property type="taxonomic scope" value="Bacteria"/>
</dbReference>
<evidence type="ECO:0000256" key="1">
    <source>
        <dbReference type="ARBA" id="ARBA00038115"/>
    </source>
</evidence>
<dbReference type="SUPFAM" id="SSF53474">
    <property type="entry name" value="alpha/beta-Hydrolases"/>
    <property type="match status" value="1"/>
</dbReference>
<feature type="transmembrane region" description="Helical" evidence="2">
    <location>
        <begin position="331"/>
        <end position="351"/>
    </location>
</feature>
<feature type="transmembrane region" description="Helical" evidence="2">
    <location>
        <begin position="419"/>
        <end position="441"/>
    </location>
</feature>
<dbReference type="InterPro" id="IPR000073">
    <property type="entry name" value="AB_hydrolase_1"/>
</dbReference>
<dbReference type="Gene3D" id="3.40.50.1820">
    <property type="entry name" value="alpha/beta hydrolase"/>
    <property type="match status" value="1"/>
</dbReference>
<keyword evidence="2" id="KW-1133">Transmembrane helix</keyword>
<evidence type="ECO:0000313" key="5">
    <source>
        <dbReference type="Proteomes" id="UP000017747"/>
    </source>
</evidence>
<accession>V7I2R1</accession>
<feature type="transmembrane region" description="Helical" evidence="2">
    <location>
        <begin position="574"/>
        <end position="596"/>
    </location>
</feature>